<name>A0A9D9IFA1_9BACT</name>
<reference evidence="5" key="1">
    <citation type="submission" date="2020-10" db="EMBL/GenBank/DDBJ databases">
        <authorList>
            <person name="Gilroy R."/>
        </authorList>
    </citation>
    <scope>NUCLEOTIDE SEQUENCE</scope>
    <source>
        <strain evidence="5">B2-22910</strain>
    </source>
</reference>
<gene>
    <name evidence="5" type="ORF">IAB82_07630</name>
</gene>
<sequence length="130" mass="15167">MARKTNDRPQELTKAELEIMQIIWKRGRTLVHGIIDELPDPKPAYNTVSTIVRILETKGFVSHKAYGRTHEYFPLVSKDEYTKIYMHGVLDRFFDGSLSRMVSFFSSQKSISMEETGRIMEILEKDRHTT</sequence>
<dbReference type="EMBL" id="JADIMB010000112">
    <property type="protein sequence ID" value="MBO8471644.1"/>
    <property type="molecule type" value="Genomic_DNA"/>
</dbReference>
<comment type="similarity">
    <text evidence="1">Belongs to the BlaI transcriptional regulatory family.</text>
</comment>
<dbReference type="GO" id="GO:0045892">
    <property type="term" value="P:negative regulation of DNA-templated transcription"/>
    <property type="evidence" value="ECO:0007669"/>
    <property type="project" value="InterPro"/>
</dbReference>
<keyword evidence="2" id="KW-0805">Transcription regulation</keyword>
<dbReference type="PIRSF" id="PIRSF019455">
    <property type="entry name" value="CopR_AtkY"/>
    <property type="match status" value="1"/>
</dbReference>
<evidence type="ECO:0000256" key="2">
    <source>
        <dbReference type="ARBA" id="ARBA00023015"/>
    </source>
</evidence>
<dbReference type="GO" id="GO:0003677">
    <property type="term" value="F:DNA binding"/>
    <property type="evidence" value="ECO:0007669"/>
    <property type="project" value="UniProtKB-KW"/>
</dbReference>
<dbReference type="AlphaFoldDB" id="A0A9D9IFA1"/>
<evidence type="ECO:0000256" key="1">
    <source>
        <dbReference type="ARBA" id="ARBA00011046"/>
    </source>
</evidence>
<dbReference type="SUPFAM" id="SSF46785">
    <property type="entry name" value="Winged helix' DNA-binding domain"/>
    <property type="match status" value="1"/>
</dbReference>
<dbReference type="InterPro" id="IPR036388">
    <property type="entry name" value="WH-like_DNA-bd_sf"/>
</dbReference>
<keyword evidence="3" id="KW-0238">DNA-binding</keyword>
<organism evidence="5 6">
    <name type="scientific">Candidatus Cryptobacteroides faecavium</name>
    <dbReference type="NCBI Taxonomy" id="2840762"/>
    <lineage>
        <taxon>Bacteria</taxon>
        <taxon>Pseudomonadati</taxon>
        <taxon>Bacteroidota</taxon>
        <taxon>Bacteroidia</taxon>
        <taxon>Bacteroidales</taxon>
        <taxon>Candidatus Cryptobacteroides</taxon>
    </lineage>
</organism>
<dbReference type="Pfam" id="PF03965">
    <property type="entry name" value="Penicillinase_R"/>
    <property type="match status" value="1"/>
</dbReference>
<protein>
    <submittedName>
        <fullName evidence="5">BlaI/MecI/CopY family transcriptional regulator</fullName>
    </submittedName>
</protein>
<reference evidence="5" key="2">
    <citation type="journal article" date="2021" name="PeerJ">
        <title>Extensive microbial diversity within the chicken gut microbiome revealed by metagenomics and culture.</title>
        <authorList>
            <person name="Gilroy R."/>
            <person name="Ravi A."/>
            <person name="Getino M."/>
            <person name="Pursley I."/>
            <person name="Horton D.L."/>
            <person name="Alikhan N.F."/>
            <person name="Baker D."/>
            <person name="Gharbi K."/>
            <person name="Hall N."/>
            <person name="Watson M."/>
            <person name="Adriaenssens E.M."/>
            <person name="Foster-Nyarko E."/>
            <person name="Jarju S."/>
            <person name="Secka A."/>
            <person name="Antonio M."/>
            <person name="Oren A."/>
            <person name="Chaudhuri R.R."/>
            <person name="La Ragione R."/>
            <person name="Hildebrand F."/>
            <person name="Pallen M.J."/>
        </authorList>
    </citation>
    <scope>NUCLEOTIDE SEQUENCE</scope>
    <source>
        <strain evidence="5">B2-22910</strain>
    </source>
</reference>
<dbReference type="Proteomes" id="UP000823603">
    <property type="component" value="Unassembled WGS sequence"/>
</dbReference>
<dbReference type="InterPro" id="IPR036390">
    <property type="entry name" value="WH_DNA-bd_sf"/>
</dbReference>
<comment type="caution">
    <text evidence="5">The sequence shown here is derived from an EMBL/GenBank/DDBJ whole genome shotgun (WGS) entry which is preliminary data.</text>
</comment>
<keyword evidence="4" id="KW-0804">Transcription</keyword>
<dbReference type="Gene3D" id="1.10.4040.10">
    <property type="entry name" value="Penicillinase repressor domain"/>
    <property type="match status" value="1"/>
</dbReference>
<dbReference type="Gene3D" id="1.10.10.10">
    <property type="entry name" value="Winged helix-like DNA-binding domain superfamily/Winged helix DNA-binding domain"/>
    <property type="match status" value="1"/>
</dbReference>
<proteinExistence type="inferred from homology"/>
<evidence type="ECO:0000256" key="4">
    <source>
        <dbReference type="ARBA" id="ARBA00023163"/>
    </source>
</evidence>
<evidence type="ECO:0000313" key="5">
    <source>
        <dbReference type="EMBL" id="MBO8471644.1"/>
    </source>
</evidence>
<accession>A0A9D9IFA1</accession>
<evidence type="ECO:0000256" key="3">
    <source>
        <dbReference type="ARBA" id="ARBA00023125"/>
    </source>
</evidence>
<evidence type="ECO:0000313" key="6">
    <source>
        <dbReference type="Proteomes" id="UP000823603"/>
    </source>
</evidence>
<dbReference type="InterPro" id="IPR005650">
    <property type="entry name" value="BlaI_family"/>
</dbReference>